<accession>A0AAD2K0S1</accession>
<sequence length="67" mass="7816">MQVPWAVCFVQDHCFASTLYCWTWSVAHFFLYHMVIGVICIVLQISLQRRVLRTLLCCADLQGRLVI</sequence>
<reference evidence="2" key="1">
    <citation type="submission" date="2023-11" db="EMBL/GenBank/DDBJ databases">
        <authorList>
            <person name="De Vega J J."/>
            <person name="De Vega J J."/>
        </authorList>
    </citation>
    <scope>NUCLEOTIDE SEQUENCE</scope>
</reference>
<evidence type="ECO:0000256" key="1">
    <source>
        <dbReference type="SAM" id="Phobius"/>
    </source>
</evidence>
<dbReference type="AlphaFoldDB" id="A0AAD2K0S1"/>
<proteinExistence type="predicted"/>
<feature type="transmembrane region" description="Helical" evidence="1">
    <location>
        <begin position="29"/>
        <end position="47"/>
    </location>
</feature>
<keyword evidence="3" id="KW-1185">Reference proteome</keyword>
<keyword evidence="1" id="KW-1133">Transmembrane helix</keyword>
<name>A0AAD2K0S1_9AGAR</name>
<dbReference type="EMBL" id="CAVNYO010000182">
    <property type="protein sequence ID" value="CAK5272562.1"/>
    <property type="molecule type" value="Genomic_DNA"/>
</dbReference>
<evidence type="ECO:0000313" key="3">
    <source>
        <dbReference type="Proteomes" id="UP001295794"/>
    </source>
</evidence>
<protein>
    <submittedName>
        <fullName evidence="2">Uncharacterized protein</fullName>
    </submittedName>
</protein>
<keyword evidence="1" id="KW-0472">Membrane</keyword>
<keyword evidence="1" id="KW-0812">Transmembrane</keyword>
<evidence type="ECO:0000313" key="2">
    <source>
        <dbReference type="EMBL" id="CAK5272562.1"/>
    </source>
</evidence>
<gene>
    <name evidence="2" type="ORF">MYCIT1_LOCUS18284</name>
</gene>
<comment type="caution">
    <text evidence="2">The sequence shown here is derived from an EMBL/GenBank/DDBJ whole genome shotgun (WGS) entry which is preliminary data.</text>
</comment>
<dbReference type="Proteomes" id="UP001295794">
    <property type="component" value="Unassembled WGS sequence"/>
</dbReference>
<organism evidence="2 3">
    <name type="scientific">Mycena citricolor</name>
    <dbReference type="NCBI Taxonomy" id="2018698"/>
    <lineage>
        <taxon>Eukaryota</taxon>
        <taxon>Fungi</taxon>
        <taxon>Dikarya</taxon>
        <taxon>Basidiomycota</taxon>
        <taxon>Agaricomycotina</taxon>
        <taxon>Agaricomycetes</taxon>
        <taxon>Agaricomycetidae</taxon>
        <taxon>Agaricales</taxon>
        <taxon>Marasmiineae</taxon>
        <taxon>Mycenaceae</taxon>
        <taxon>Mycena</taxon>
    </lineage>
</organism>